<feature type="region of interest" description="Disordered" evidence="7">
    <location>
        <begin position="354"/>
        <end position="382"/>
    </location>
</feature>
<feature type="domain" description="Myb-like" evidence="8">
    <location>
        <begin position="9"/>
        <end position="62"/>
    </location>
</feature>
<dbReference type="SUPFAM" id="SSF46689">
    <property type="entry name" value="Homeodomain-like"/>
    <property type="match status" value="1"/>
</dbReference>
<dbReference type="EMBL" id="LFYR01001258">
    <property type="protein sequence ID" value="KMZ63269.1"/>
    <property type="molecule type" value="Genomic_DNA"/>
</dbReference>
<comment type="subcellular location">
    <subcellularLocation>
        <location evidence="1">Nucleus</location>
    </subcellularLocation>
</comment>
<dbReference type="GO" id="GO:0006355">
    <property type="term" value="P:regulation of DNA-templated transcription"/>
    <property type="evidence" value="ECO:0000318"/>
    <property type="project" value="GO_Central"/>
</dbReference>
<dbReference type="SMART" id="SM00717">
    <property type="entry name" value="SANT"/>
    <property type="match status" value="2"/>
</dbReference>
<dbReference type="PANTHER" id="PTHR48000">
    <property type="entry name" value="OS09G0431300 PROTEIN"/>
    <property type="match status" value="1"/>
</dbReference>
<keyword evidence="4" id="KW-0238">DNA-binding</keyword>
<evidence type="ECO:0000256" key="3">
    <source>
        <dbReference type="ARBA" id="ARBA00023015"/>
    </source>
</evidence>
<organism evidence="10 11">
    <name type="scientific">Zostera marina</name>
    <name type="common">Eelgrass</name>
    <dbReference type="NCBI Taxonomy" id="29655"/>
    <lineage>
        <taxon>Eukaryota</taxon>
        <taxon>Viridiplantae</taxon>
        <taxon>Streptophyta</taxon>
        <taxon>Embryophyta</taxon>
        <taxon>Tracheophyta</taxon>
        <taxon>Spermatophyta</taxon>
        <taxon>Magnoliopsida</taxon>
        <taxon>Liliopsida</taxon>
        <taxon>Zosteraceae</taxon>
        <taxon>Zostera</taxon>
    </lineage>
</organism>
<evidence type="ECO:0000259" key="9">
    <source>
        <dbReference type="PROSITE" id="PS51294"/>
    </source>
</evidence>
<evidence type="ECO:0000256" key="7">
    <source>
        <dbReference type="SAM" id="MobiDB-lite"/>
    </source>
</evidence>
<dbReference type="CDD" id="cd00167">
    <property type="entry name" value="SANT"/>
    <property type="match status" value="1"/>
</dbReference>
<dbReference type="GO" id="GO:0003700">
    <property type="term" value="F:DNA-binding transcription factor activity"/>
    <property type="evidence" value="ECO:0000318"/>
    <property type="project" value="GO_Central"/>
</dbReference>
<evidence type="ECO:0000259" key="8">
    <source>
        <dbReference type="PROSITE" id="PS50090"/>
    </source>
</evidence>
<proteinExistence type="predicted"/>
<dbReference type="FunFam" id="1.10.10.60:FF:000015">
    <property type="entry name" value="Transcription factor RAX3"/>
    <property type="match status" value="1"/>
</dbReference>
<dbReference type="PROSITE" id="PS51294">
    <property type="entry name" value="HTH_MYB"/>
    <property type="match status" value="2"/>
</dbReference>
<dbReference type="InterPro" id="IPR017930">
    <property type="entry name" value="Myb_dom"/>
</dbReference>
<protein>
    <submittedName>
        <fullName evidence="10">Myb domain protein 68</fullName>
    </submittedName>
</protein>
<reference evidence="11" key="1">
    <citation type="journal article" date="2016" name="Nature">
        <title>The genome of the seagrass Zostera marina reveals angiosperm adaptation to the sea.</title>
        <authorList>
            <person name="Olsen J.L."/>
            <person name="Rouze P."/>
            <person name="Verhelst B."/>
            <person name="Lin Y.-C."/>
            <person name="Bayer T."/>
            <person name="Collen J."/>
            <person name="Dattolo E."/>
            <person name="De Paoli E."/>
            <person name="Dittami S."/>
            <person name="Maumus F."/>
            <person name="Michel G."/>
            <person name="Kersting A."/>
            <person name="Lauritano C."/>
            <person name="Lohaus R."/>
            <person name="Toepel M."/>
            <person name="Tonon T."/>
            <person name="Vanneste K."/>
            <person name="Amirebrahimi M."/>
            <person name="Brakel J."/>
            <person name="Bostroem C."/>
            <person name="Chovatia M."/>
            <person name="Grimwood J."/>
            <person name="Jenkins J.W."/>
            <person name="Jueterbock A."/>
            <person name="Mraz A."/>
            <person name="Stam W.T."/>
            <person name="Tice H."/>
            <person name="Bornberg-Bauer E."/>
            <person name="Green P.J."/>
            <person name="Pearson G.A."/>
            <person name="Procaccini G."/>
            <person name="Duarte C.M."/>
            <person name="Schmutz J."/>
            <person name="Reusch T.B.H."/>
            <person name="Van de Peer Y."/>
        </authorList>
    </citation>
    <scope>NUCLEOTIDE SEQUENCE [LARGE SCALE GENOMIC DNA]</scope>
    <source>
        <strain evidence="11">cv. Finnish</strain>
    </source>
</reference>
<feature type="domain" description="Myb-like" evidence="8">
    <location>
        <begin position="63"/>
        <end position="106"/>
    </location>
</feature>
<feature type="domain" description="HTH myb-type" evidence="9">
    <location>
        <begin position="9"/>
        <end position="66"/>
    </location>
</feature>
<gene>
    <name evidence="10" type="ORF">ZOSMA_41G01120</name>
</gene>
<dbReference type="Pfam" id="PF00249">
    <property type="entry name" value="Myb_DNA-binding"/>
    <property type="match status" value="2"/>
</dbReference>
<dbReference type="PROSITE" id="PS50090">
    <property type="entry name" value="MYB_LIKE"/>
    <property type="match status" value="2"/>
</dbReference>
<sequence>MGRAPCCDKANVKRGPWCPEEDQKLKDFIEKHGTGGNWIALPHKAGLKRCGKSCRLRWLNYLRPNIKHGEFSDAEDRTICSLWSIIAQNLQGRTDNDIKNYWNTKLKKKMLGISTSQRKQNISQHHFHQHPIFQQEPHHQFQQQLFPTFQNTNIFAPSSSSLPFQIPSNSLLPNQIPAAETFSISHMDVLNSVSGINTTSTLFQDTRLTHNQQQQQNEQQHQYPMKHEFGGEAADSTQKNDFESNGVATEGNDLWKTIGFESLLSINGLDEDKKYLLSTDLESSDVPLLETGGSLNHHESDRNNNIDIPSTWSVEESPLVSYSDFDEIKRLITSTSSSIHGCNNIFLDEDPSGISISKPKVEEGGGGEQGHRSRETPMYNYY</sequence>
<comment type="caution">
    <text evidence="10">The sequence shown here is derived from an EMBL/GenBank/DDBJ whole genome shotgun (WGS) entry which is preliminary data.</text>
</comment>
<dbReference type="STRING" id="29655.A0A0K9P2R9"/>
<name>A0A0K9P2R9_ZOSMR</name>
<dbReference type="OrthoDB" id="2143914at2759"/>
<feature type="compositionally biased region" description="Basic and acidic residues" evidence="7">
    <location>
        <begin position="359"/>
        <end position="375"/>
    </location>
</feature>
<accession>A0A0K9P2R9</accession>
<dbReference type="Gene3D" id="1.10.10.60">
    <property type="entry name" value="Homeodomain-like"/>
    <property type="match status" value="2"/>
</dbReference>
<dbReference type="GO" id="GO:0005634">
    <property type="term" value="C:nucleus"/>
    <property type="evidence" value="ECO:0000318"/>
    <property type="project" value="GO_Central"/>
</dbReference>
<evidence type="ECO:0000313" key="11">
    <source>
        <dbReference type="Proteomes" id="UP000036987"/>
    </source>
</evidence>
<keyword evidence="11" id="KW-1185">Reference proteome</keyword>
<dbReference type="InterPro" id="IPR009057">
    <property type="entry name" value="Homeodomain-like_sf"/>
</dbReference>
<evidence type="ECO:0000256" key="2">
    <source>
        <dbReference type="ARBA" id="ARBA00022737"/>
    </source>
</evidence>
<keyword evidence="3" id="KW-0805">Transcription regulation</keyword>
<dbReference type="InterPro" id="IPR001005">
    <property type="entry name" value="SANT/Myb"/>
</dbReference>
<evidence type="ECO:0000313" key="10">
    <source>
        <dbReference type="EMBL" id="KMZ63269.1"/>
    </source>
</evidence>
<dbReference type="PANTHER" id="PTHR48000:SF67">
    <property type="entry name" value="MYB-LIKE DNA-BINDING DOMAIN CONTAINING PROTEIN, EXPRESSED"/>
    <property type="match status" value="1"/>
</dbReference>
<keyword evidence="6" id="KW-0539">Nucleus</keyword>
<dbReference type="Proteomes" id="UP000036987">
    <property type="component" value="Unassembled WGS sequence"/>
</dbReference>
<keyword evidence="5" id="KW-0804">Transcription</keyword>
<feature type="domain" description="HTH myb-type" evidence="9">
    <location>
        <begin position="83"/>
        <end position="110"/>
    </location>
</feature>
<evidence type="ECO:0000256" key="1">
    <source>
        <dbReference type="ARBA" id="ARBA00004123"/>
    </source>
</evidence>
<keyword evidence="2" id="KW-0677">Repeat</keyword>
<evidence type="ECO:0000256" key="4">
    <source>
        <dbReference type="ARBA" id="ARBA00023125"/>
    </source>
</evidence>
<dbReference type="GO" id="GO:0003677">
    <property type="term" value="F:DNA binding"/>
    <property type="evidence" value="ECO:0007669"/>
    <property type="project" value="UniProtKB-KW"/>
</dbReference>
<evidence type="ECO:0000256" key="5">
    <source>
        <dbReference type="ARBA" id="ARBA00023163"/>
    </source>
</evidence>
<evidence type="ECO:0000256" key="6">
    <source>
        <dbReference type="ARBA" id="ARBA00023242"/>
    </source>
</evidence>
<dbReference type="AlphaFoldDB" id="A0A0K9P2R9"/>